<accession>A0A0K2T5B9</accession>
<reference evidence="1" key="1">
    <citation type="submission" date="2014-05" db="EMBL/GenBank/DDBJ databases">
        <authorList>
            <person name="Chronopoulou M."/>
        </authorList>
    </citation>
    <scope>NUCLEOTIDE SEQUENCE</scope>
    <source>
        <tissue evidence="1">Whole organism</tissue>
    </source>
</reference>
<protein>
    <submittedName>
        <fullName evidence="1">Putative LOC100203442 [Hydra vulgaris]</fullName>
    </submittedName>
</protein>
<dbReference type="AlphaFoldDB" id="A0A0K2T5B9"/>
<dbReference type="EMBL" id="HACA01003285">
    <property type="protein sequence ID" value="CDW20646.1"/>
    <property type="molecule type" value="Transcribed_RNA"/>
</dbReference>
<name>A0A0K2T5B9_LEPSM</name>
<feature type="non-terminal residue" evidence="1">
    <location>
        <position position="1"/>
    </location>
</feature>
<organism evidence="1">
    <name type="scientific">Lepeophtheirus salmonis</name>
    <name type="common">Salmon louse</name>
    <name type="synonym">Caligus salmonis</name>
    <dbReference type="NCBI Taxonomy" id="72036"/>
    <lineage>
        <taxon>Eukaryota</taxon>
        <taxon>Metazoa</taxon>
        <taxon>Ecdysozoa</taxon>
        <taxon>Arthropoda</taxon>
        <taxon>Crustacea</taxon>
        <taxon>Multicrustacea</taxon>
        <taxon>Hexanauplia</taxon>
        <taxon>Copepoda</taxon>
        <taxon>Siphonostomatoida</taxon>
        <taxon>Caligidae</taxon>
        <taxon>Lepeophtheirus</taxon>
    </lineage>
</organism>
<sequence length="109" mass="12304">ISDHDYFDVPPFGPSLSQFKECVVAYKGGYVIKSVSKHLVCPECLESLYRYVTDSRNYSLKARKSNGGLLLPSKEVIEICKETEKCLLRLKMQGILKNKATFIQNAIIS</sequence>
<evidence type="ECO:0000313" key="1">
    <source>
        <dbReference type="EMBL" id="CDW20646.1"/>
    </source>
</evidence>
<proteinExistence type="predicted"/>